<evidence type="ECO:0000313" key="2">
    <source>
        <dbReference type="EMBL" id="ACR79549.1"/>
    </source>
</evidence>
<dbReference type="eggNOG" id="ENOG502ZNAE">
    <property type="taxonomic scope" value="Bacteria"/>
</dbReference>
<dbReference type="Pfam" id="PF18958">
    <property type="entry name" value="DUF5700"/>
    <property type="match status" value="1"/>
</dbReference>
<dbReference type="KEGG" id="kol:Kole_0839"/>
<dbReference type="HOGENOM" id="CLU_818319_0_0_0"/>
<protein>
    <recommendedName>
        <fullName evidence="4">DUF2268 domain-containing protein</fullName>
    </recommendedName>
</protein>
<dbReference type="STRING" id="521045.Kole_0839"/>
<accession>C5CGA8</accession>
<gene>
    <name evidence="2" type="ordered locus">Kole_0839</name>
</gene>
<reference evidence="2 3" key="1">
    <citation type="submission" date="2009-06" db="EMBL/GenBank/DDBJ databases">
        <title>Complete sequence of Thermotogales bacterium TBF 19.5.1.</title>
        <authorList>
            <consortium name="US DOE Joint Genome Institute"/>
            <person name="Lucas S."/>
            <person name="Copeland A."/>
            <person name="Lapidus A."/>
            <person name="Glavina del Rio T."/>
            <person name="Tice H."/>
            <person name="Bruce D."/>
            <person name="Goodwin L."/>
            <person name="Pitluck S."/>
            <person name="Chertkov O."/>
            <person name="Brettin T."/>
            <person name="Detter J.C."/>
            <person name="Han C."/>
            <person name="Schmutz J."/>
            <person name="Larimer F."/>
            <person name="Land M."/>
            <person name="Hauser L."/>
            <person name="Kyrpides N."/>
            <person name="Ovchinnikova G."/>
            <person name="Noll K."/>
        </authorList>
    </citation>
    <scope>NUCLEOTIDE SEQUENCE [LARGE SCALE GENOMIC DNA]</scope>
    <source>
        <strain evidence="3">ATCC BAA-1733 / DSM 21960 / TBF 19.5.1</strain>
    </source>
</reference>
<sequence length="339" mass="38650">MKVSFDFEPIDYMIELFHDVKKGIAVNPQTIDKLLSHDAIKQMIKHYNRPDGSNANIMPEDLKHVFLNLDRENLSSENDFLIEFHKNLKDKFDRLDELESFLKQLKEKQEEITNFAQKKLQRFLPQGIDFEPRIFIIFTGYSGGYFVGNDITLDLEHISKSLDKVASTIAHELHHIAFNGIVENTLLSGQLPANKNMLAELIAGLAGEGIAYYCVGGDPEKGLIGFEDNPDYQSDLKRWKSYFQEVNDVMLKLLNDELTTEEFFGWASKHMSKTFGAINMVGIKTIEAIYRAGGDGEVLGVVENPAIYVRVYNNAATYLNENKKTDYPLFDSRLEEVFG</sequence>
<reference evidence="2 3" key="2">
    <citation type="journal article" date="2011" name="J. Bacteriol.">
        <title>Genome Sequence of Kosmotoga olearia Strain TBF 19.5.1, a Thermophilic Bacterium with a Wide Growth Temperature Range, Isolated from the Troll B Oil Platform in the North Sea.</title>
        <authorList>
            <person name="Swithers K.S."/>
            <person name="Dipippo J.L."/>
            <person name="Bruce D.C."/>
            <person name="Detter C."/>
            <person name="Tapia R."/>
            <person name="Han S."/>
            <person name="Goodwin L.A."/>
            <person name="Han J."/>
            <person name="Woyke T."/>
            <person name="Pitluck S."/>
            <person name="Pennacchio L."/>
            <person name="Nolan M."/>
            <person name="Mikhailova N."/>
            <person name="Land M.L."/>
            <person name="Nesbo C.L."/>
            <person name="Gogarten J.P."/>
            <person name="Noll K.M."/>
        </authorList>
    </citation>
    <scope>NUCLEOTIDE SEQUENCE [LARGE SCALE GENOMIC DNA]</scope>
    <source>
        <strain evidence="3">ATCC BAA-1733 / DSM 21960 / TBF 19.5.1</strain>
    </source>
</reference>
<dbReference type="RefSeq" id="WP_015868211.1">
    <property type="nucleotide sequence ID" value="NC_012785.1"/>
</dbReference>
<keyword evidence="3" id="KW-1185">Reference proteome</keyword>
<proteinExistence type="predicted"/>
<evidence type="ECO:0000313" key="3">
    <source>
        <dbReference type="Proteomes" id="UP000002382"/>
    </source>
</evidence>
<dbReference type="InterPro" id="IPR043754">
    <property type="entry name" value="DUF5700"/>
</dbReference>
<dbReference type="EMBL" id="CP001634">
    <property type="protein sequence ID" value="ACR79549.1"/>
    <property type="molecule type" value="Genomic_DNA"/>
</dbReference>
<organism evidence="2 3">
    <name type="scientific">Kosmotoga olearia (strain ATCC BAA-1733 / DSM 21960 / TBF 19.5.1)</name>
    <dbReference type="NCBI Taxonomy" id="521045"/>
    <lineage>
        <taxon>Bacteria</taxon>
        <taxon>Thermotogati</taxon>
        <taxon>Thermotogota</taxon>
        <taxon>Thermotogae</taxon>
        <taxon>Kosmotogales</taxon>
        <taxon>Kosmotogaceae</taxon>
        <taxon>Kosmotoga</taxon>
    </lineage>
</organism>
<name>C5CGA8_KOSOT</name>
<dbReference type="AlphaFoldDB" id="C5CGA8"/>
<feature type="coiled-coil region" evidence="1">
    <location>
        <begin position="88"/>
        <end position="118"/>
    </location>
</feature>
<evidence type="ECO:0000256" key="1">
    <source>
        <dbReference type="SAM" id="Coils"/>
    </source>
</evidence>
<keyword evidence="1" id="KW-0175">Coiled coil</keyword>
<evidence type="ECO:0008006" key="4">
    <source>
        <dbReference type="Google" id="ProtNLM"/>
    </source>
</evidence>
<dbReference type="Proteomes" id="UP000002382">
    <property type="component" value="Chromosome"/>
</dbReference>
<dbReference type="OrthoDB" id="1891804at2"/>